<dbReference type="Proteomes" id="UP001295423">
    <property type="component" value="Unassembled WGS sequence"/>
</dbReference>
<evidence type="ECO:0000313" key="4">
    <source>
        <dbReference type="Proteomes" id="UP001295423"/>
    </source>
</evidence>
<dbReference type="InterPro" id="IPR001584">
    <property type="entry name" value="Integrase_cat-core"/>
</dbReference>
<dbReference type="GO" id="GO:0003676">
    <property type="term" value="F:nucleic acid binding"/>
    <property type="evidence" value="ECO:0007669"/>
    <property type="project" value="InterPro"/>
</dbReference>
<dbReference type="SUPFAM" id="SSF53098">
    <property type="entry name" value="Ribonuclease H-like"/>
    <property type="match status" value="1"/>
</dbReference>
<dbReference type="GO" id="GO:0015074">
    <property type="term" value="P:DNA integration"/>
    <property type="evidence" value="ECO:0007669"/>
    <property type="project" value="InterPro"/>
</dbReference>
<evidence type="ECO:0000313" key="3">
    <source>
        <dbReference type="EMBL" id="CAJ1962781.1"/>
    </source>
</evidence>
<dbReference type="EMBL" id="CAKOGP040002119">
    <property type="protein sequence ID" value="CAJ1962781.1"/>
    <property type="molecule type" value="Genomic_DNA"/>
</dbReference>
<comment type="caution">
    <text evidence="3">The sequence shown here is derived from an EMBL/GenBank/DDBJ whole genome shotgun (WGS) entry which is preliminary data.</text>
</comment>
<proteinExistence type="predicted"/>
<keyword evidence="4" id="KW-1185">Reference proteome</keyword>
<evidence type="ECO:0000256" key="1">
    <source>
        <dbReference type="SAM" id="MobiDB-lite"/>
    </source>
</evidence>
<feature type="region of interest" description="Disordered" evidence="1">
    <location>
        <begin position="137"/>
        <end position="159"/>
    </location>
</feature>
<feature type="domain" description="Integrase catalytic" evidence="2">
    <location>
        <begin position="602"/>
        <end position="777"/>
    </location>
</feature>
<dbReference type="AlphaFoldDB" id="A0AAD2JLW0"/>
<dbReference type="InterPro" id="IPR012337">
    <property type="entry name" value="RNaseH-like_sf"/>
</dbReference>
<feature type="compositionally biased region" description="Basic and acidic residues" evidence="1">
    <location>
        <begin position="567"/>
        <end position="581"/>
    </location>
</feature>
<feature type="region of interest" description="Disordered" evidence="1">
    <location>
        <begin position="549"/>
        <end position="594"/>
    </location>
</feature>
<feature type="region of interest" description="Disordered" evidence="1">
    <location>
        <begin position="841"/>
        <end position="868"/>
    </location>
</feature>
<organism evidence="3 4">
    <name type="scientific">Cylindrotheca closterium</name>
    <dbReference type="NCBI Taxonomy" id="2856"/>
    <lineage>
        <taxon>Eukaryota</taxon>
        <taxon>Sar</taxon>
        <taxon>Stramenopiles</taxon>
        <taxon>Ochrophyta</taxon>
        <taxon>Bacillariophyta</taxon>
        <taxon>Bacillariophyceae</taxon>
        <taxon>Bacillariophycidae</taxon>
        <taxon>Bacillariales</taxon>
        <taxon>Bacillariaceae</taxon>
        <taxon>Cylindrotheca</taxon>
    </lineage>
</organism>
<evidence type="ECO:0000259" key="2">
    <source>
        <dbReference type="PROSITE" id="PS50994"/>
    </source>
</evidence>
<feature type="compositionally biased region" description="Pro residues" evidence="1">
    <location>
        <begin position="143"/>
        <end position="154"/>
    </location>
</feature>
<accession>A0AAD2JLW0</accession>
<reference evidence="3" key="1">
    <citation type="submission" date="2023-08" db="EMBL/GenBank/DDBJ databases">
        <authorList>
            <person name="Audoor S."/>
            <person name="Bilcke G."/>
        </authorList>
    </citation>
    <scope>NUCLEOTIDE SEQUENCE</scope>
</reference>
<dbReference type="Gene3D" id="3.30.420.10">
    <property type="entry name" value="Ribonuclease H-like superfamily/Ribonuclease H"/>
    <property type="match status" value="1"/>
</dbReference>
<protein>
    <recommendedName>
        <fullName evidence="2">Integrase catalytic domain-containing protein</fullName>
    </recommendedName>
</protein>
<gene>
    <name evidence="3" type="ORF">CYCCA115_LOCUS19852</name>
</gene>
<name>A0AAD2JLW0_9STRA</name>
<dbReference type="PROSITE" id="PS50994">
    <property type="entry name" value="INTEGRASE"/>
    <property type="match status" value="1"/>
</dbReference>
<sequence>MLSNAVRLVPYLRNVFDTSEQLALQNNNRPLTFDEYASLLEAAAQNHDEVTKGSKPKPNPRKAYATDVVTTGDLEPDPCPPMFDFNIDMDLGDYYAYRTSLSSARKTFLPNELWQQLDDQGRRAWHQLPEAAKAVILGGSNKPLPPPPPPPPPHRSVNLHDMSAADFLSQFQHSSMGSDVGTLTSETDEEPTPDKLLAHVTKHSSLQPGELQRVMSDKLALVPATKHRKGKQEAKNHEIVIDGVRYKACATTITYSVLRVSTRKNLALVDRGANGGIAGDDVRIIVKTNRSVDVQGIDNHQVTNVTIATCAGLTMTQRGPAIVIMNQFAHIGKGQSILSSAQMEHFGIQVDDKSSKVGGKQQISTPDGFVIPLDIKNGLPYLHMRPPTDCELSNPEIPHVVLTCDVDWDPSVLDVTIDVDEWTKSIPDDGSEEGERPLDRVGILKSNTTVTTLRDSPALDDAIDFFESHHCVMPTDGLYEVHPRQASDLDWFECNMAELFDLDPTYVTPIIPPEFEVYESHRRPSVLFVPEAPIDFDIESTPLRDKLIDSSHKSSFSKPRRSSRRKTCSEDGRWNSKDKTEQPSPPPHDPNAYESVPVVEPVYKNPSSAVKLREHDWERLRNEGVATDTVYADTPDIEHGHVAAQFYVGISSLVSDVYGVNTNAQFLQTLQDNVRKRGAPSKLVSDRAQAEVSKAVKDYLRWLCIDDWQSEPHRQNQNPAERRYQDIKRLANRILDRTGAPPSLWLLALCYASFVYNHTAVQSLGWLTPIQVLTGITPDISVLLRFAFYEKVYYRTEEPSFPSDSPESIGYMVGIAEHVGHAMTYKILNPETNKILFRSEIRSAASPNDPNKRLDPSDGEELPSPTVIKSKSDNVKSVVYSSDDESDKKDVVVENKDLIGRTFLMQPNEEGHVHRAKIVELIDKHNDKTTNNPAHLKFRVCINNDQYEDVMAYNEILKRLEADEENPIVWKFKRIVSHQGPL</sequence>
<dbReference type="InterPro" id="IPR036397">
    <property type="entry name" value="RNaseH_sf"/>
</dbReference>